<evidence type="ECO:0000313" key="2">
    <source>
        <dbReference type="Proteomes" id="UP000249754"/>
    </source>
</evidence>
<comment type="caution">
    <text evidence="1">The sequence shown here is derived from an EMBL/GenBank/DDBJ whole genome shotgun (WGS) entry which is preliminary data.</text>
</comment>
<dbReference type="Gene3D" id="1.20.120.450">
    <property type="entry name" value="dinb family like domain"/>
    <property type="match status" value="1"/>
</dbReference>
<proteinExistence type="predicted"/>
<dbReference type="Proteomes" id="UP000249754">
    <property type="component" value="Unassembled WGS sequence"/>
</dbReference>
<name>A0A327T4S0_9SPHI</name>
<evidence type="ECO:0000313" key="1">
    <source>
        <dbReference type="EMBL" id="RAJ35365.1"/>
    </source>
</evidence>
<dbReference type="AlphaFoldDB" id="A0A327T4S0"/>
<dbReference type="InterPro" id="IPR034660">
    <property type="entry name" value="DinB/YfiT-like"/>
</dbReference>
<organism evidence="1 2">
    <name type="scientific">Pedobacter cryoconitis</name>
    <dbReference type="NCBI Taxonomy" id="188932"/>
    <lineage>
        <taxon>Bacteria</taxon>
        <taxon>Pseudomonadati</taxon>
        <taxon>Bacteroidota</taxon>
        <taxon>Sphingobacteriia</taxon>
        <taxon>Sphingobacteriales</taxon>
        <taxon>Sphingobacteriaceae</taxon>
        <taxon>Pedobacter</taxon>
    </lineage>
</organism>
<evidence type="ECO:0008006" key="3">
    <source>
        <dbReference type="Google" id="ProtNLM"/>
    </source>
</evidence>
<dbReference type="RefSeq" id="WP_111632258.1">
    <property type="nucleotide sequence ID" value="NZ_QLLR01000002.1"/>
</dbReference>
<accession>A0A327T4S0</accession>
<protein>
    <recommendedName>
        <fullName evidence="3">DinB family protein</fullName>
    </recommendedName>
</protein>
<reference evidence="1 2" key="1">
    <citation type="submission" date="2018-06" db="EMBL/GenBank/DDBJ databases">
        <title>Genomic Encyclopedia of Archaeal and Bacterial Type Strains, Phase II (KMG-II): from individual species to whole genera.</title>
        <authorList>
            <person name="Goeker M."/>
        </authorList>
    </citation>
    <scope>NUCLEOTIDE SEQUENCE [LARGE SCALE GENOMIC DNA]</scope>
    <source>
        <strain evidence="1 2">DSM 14825</strain>
    </source>
</reference>
<dbReference type="OrthoDB" id="979560at2"/>
<sequence>MKTASDRMNSLLVLYDMYTTFFPKALDGISAQDAQNRLGTKANHIAWITGSLVQERYELAGILGTKLQQTAHDLFKDHQGIQDEVTYPSLETFQQDWDKISPVLKDLLLKVSDEKLDSIFEMMPGYKMSIYHLISFTTYREASCIGQIALWRRLLGYPGLKYD</sequence>
<dbReference type="EMBL" id="QLLR01000002">
    <property type="protein sequence ID" value="RAJ35365.1"/>
    <property type="molecule type" value="Genomic_DNA"/>
</dbReference>
<dbReference type="SUPFAM" id="SSF109854">
    <property type="entry name" value="DinB/YfiT-like putative metalloenzymes"/>
    <property type="match status" value="1"/>
</dbReference>
<gene>
    <name evidence="1" type="ORF">LY11_00608</name>
</gene>